<evidence type="ECO:0000313" key="2">
    <source>
        <dbReference type="Proteomes" id="UP000501830"/>
    </source>
</evidence>
<dbReference type="AlphaFoldDB" id="A0A6G7WKD2"/>
<dbReference type="Proteomes" id="UP000501830">
    <property type="component" value="Chromosome"/>
</dbReference>
<dbReference type="EMBL" id="CP049889">
    <property type="protein sequence ID" value="QIK52648.1"/>
    <property type="molecule type" value="Genomic_DNA"/>
</dbReference>
<keyword evidence="2" id="KW-1185">Reference proteome</keyword>
<sequence length="144" mass="16397">MLKILEEIEKLFAEKKLPLKRQEIPNNQSLYQGTFQIAPGKSIPFGVVIVNGEEMADFQISFKRLAYLSNYADKEKILDLINDLNNSKTFYYRVCLAGDGEIYMKAMGKTTEDVRAMYEQLVIGSSIAKRVIEEVEKIIVPPAE</sequence>
<proteinExistence type="predicted"/>
<reference evidence="1 2" key="1">
    <citation type="journal article" date="2017" name="Int. J. Syst. Evol. Microbiol.">
        <title>Jeotgalibaca porci sp. nov. and Jeotgalibaca arthritidis sp. nov., isolated from pigs, and emended description of the genus Jeotgalibaca.</title>
        <authorList>
            <person name="Zamora L."/>
            <person name="Perez-Sancho M."/>
            <person name="Dominguez L."/>
            <person name="Fernandez-Garayzabal J.F."/>
            <person name="Vela A.I."/>
        </authorList>
    </citation>
    <scope>NUCLEOTIDE SEQUENCE [LARGE SCALE GENOMIC DNA]</scope>
    <source>
        <strain evidence="1 2">CCUG 69148</strain>
    </source>
</reference>
<protein>
    <recommendedName>
        <fullName evidence="3">YbjN domain-containing protein</fullName>
    </recommendedName>
</protein>
<organism evidence="1 2">
    <name type="scientific">Jeotgalibaca porci</name>
    <dbReference type="NCBI Taxonomy" id="1868793"/>
    <lineage>
        <taxon>Bacteria</taxon>
        <taxon>Bacillati</taxon>
        <taxon>Bacillota</taxon>
        <taxon>Bacilli</taxon>
        <taxon>Lactobacillales</taxon>
        <taxon>Carnobacteriaceae</taxon>
        <taxon>Jeotgalibaca</taxon>
    </lineage>
</organism>
<accession>A0A6G7WKD2</accession>
<evidence type="ECO:0000313" key="1">
    <source>
        <dbReference type="EMBL" id="QIK52648.1"/>
    </source>
</evidence>
<gene>
    <name evidence="1" type="ORF">G7058_02005</name>
</gene>
<dbReference type="KEGG" id="jpo:G7058_02005"/>
<evidence type="ECO:0008006" key="3">
    <source>
        <dbReference type="Google" id="ProtNLM"/>
    </source>
</evidence>
<name>A0A6G7WKD2_9LACT</name>